<accession>A0A9D5RAV0</accession>
<gene>
    <name evidence="10" type="ORF">INF28_03015</name>
</gene>
<comment type="similarity">
    <text evidence="2">Belongs to the V-ATPase 116 kDa subunit family.</text>
</comment>
<feature type="transmembrane region" description="Helical" evidence="9">
    <location>
        <begin position="389"/>
        <end position="410"/>
    </location>
</feature>
<dbReference type="EMBL" id="JADCKB010000004">
    <property type="protein sequence ID" value="MBE5039433.1"/>
    <property type="molecule type" value="Genomic_DNA"/>
</dbReference>
<keyword evidence="8" id="KW-0175">Coiled coil</keyword>
<dbReference type="AlphaFoldDB" id="A0A9D5RAV0"/>
<dbReference type="InterPro" id="IPR002490">
    <property type="entry name" value="V-ATPase_116kDa_su"/>
</dbReference>
<evidence type="ECO:0000256" key="4">
    <source>
        <dbReference type="ARBA" id="ARBA00022692"/>
    </source>
</evidence>
<keyword evidence="7 9" id="KW-0472">Membrane</keyword>
<dbReference type="PANTHER" id="PTHR11629">
    <property type="entry name" value="VACUOLAR PROTON ATPASES"/>
    <property type="match status" value="1"/>
</dbReference>
<sequence>MISKMKFINLVGPRSEFERIVSDYIIDSSIEFENPLNALRSAEGFSMDTTANPYEDTLKHFIEVLQYANVEFKDVKHHNENLSREEMEQFLEHFNTQLHTLKEKSESLKFEIQHEKEIIDTLTPVLDTNVHLEELAKLSYLKYRFGKLPRSSYQKLGTYLKNLPAYFYALTSDKEFVWGIYFVSEQHSEKVDRIFSTLYFEALLLDGDERGTPAQVIESLKQSMEKKQAELTALQVRLQATLNSQKNDLLRAYANIKYQYDLYSIHRHATVSRNSFCLTGWIDADEVPELSAKIEQDSSCSLIVDEPEAVHHITPPTKLKNWRIFKPFEEFVRMYGVPNYNEMDPTPFLAIVYTLLFGIMFGDVGHGLCLAAIGVVLTLLKKGGFLGKLLIPLGLSSTVFGLLYGSVFGFEGEHALIHPLWFTPFEGSEAMMNTLLYSVILGVVIILLCMIFNIVNGVRQKNWQKVWFSQNGVAGMVFYALVLFCALSILNGSDHPLSLAVILIVVSLILIFLQEPLGKLVAKQKNWIPKDKGGFFLESFFETFEIVLSFVTNTVSFLRVGAFALNHAGMMSVVVMFIYQLNFGGSIAIALFGNLLVIGLEGLIVGIQVLRLGFYEMFSRFYDGGGREFKPTNQ</sequence>
<comment type="caution">
    <text evidence="10">The sequence shown here is derived from an EMBL/GenBank/DDBJ whole genome shotgun (WGS) entry which is preliminary data.</text>
</comment>
<evidence type="ECO:0000256" key="7">
    <source>
        <dbReference type="ARBA" id="ARBA00023136"/>
    </source>
</evidence>
<feature type="transmembrane region" description="Helical" evidence="9">
    <location>
        <begin position="496"/>
        <end position="513"/>
    </location>
</feature>
<evidence type="ECO:0000256" key="1">
    <source>
        <dbReference type="ARBA" id="ARBA00004141"/>
    </source>
</evidence>
<evidence type="ECO:0000256" key="6">
    <source>
        <dbReference type="ARBA" id="ARBA00023065"/>
    </source>
</evidence>
<keyword evidence="6" id="KW-0406">Ion transport</keyword>
<dbReference type="GO" id="GO:0007035">
    <property type="term" value="P:vacuolar acidification"/>
    <property type="evidence" value="ECO:0007669"/>
    <property type="project" value="TreeGrafter"/>
</dbReference>
<dbReference type="GO" id="GO:0046961">
    <property type="term" value="F:proton-transporting ATPase activity, rotational mechanism"/>
    <property type="evidence" value="ECO:0007669"/>
    <property type="project" value="InterPro"/>
</dbReference>
<dbReference type="GO" id="GO:0033179">
    <property type="term" value="C:proton-transporting V-type ATPase, V0 domain"/>
    <property type="evidence" value="ECO:0007669"/>
    <property type="project" value="InterPro"/>
</dbReference>
<dbReference type="Pfam" id="PF01496">
    <property type="entry name" value="V_ATPase_I"/>
    <property type="match status" value="1"/>
</dbReference>
<keyword evidence="5 9" id="KW-1133">Transmembrane helix</keyword>
<evidence type="ECO:0000256" key="2">
    <source>
        <dbReference type="ARBA" id="ARBA00009904"/>
    </source>
</evidence>
<evidence type="ECO:0000256" key="8">
    <source>
        <dbReference type="SAM" id="Coils"/>
    </source>
</evidence>
<feature type="transmembrane region" description="Helical" evidence="9">
    <location>
        <begin position="467"/>
        <end position="490"/>
    </location>
</feature>
<comment type="subcellular location">
    <subcellularLocation>
        <location evidence="1">Membrane</location>
        <topology evidence="1">Multi-pass membrane protein</topology>
    </subcellularLocation>
</comment>
<name>A0A9D5RAV0_9FIRM</name>
<protein>
    <recommendedName>
        <fullName evidence="12">V-type ATP synthase subunit I</fullName>
    </recommendedName>
</protein>
<evidence type="ECO:0000313" key="10">
    <source>
        <dbReference type="EMBL" id="MBE5039433.1"/>
    </source>
</evidence>
<reference evidence="10" key="1">
    <citation type="submission" date="2020-10" db="EMBL/GenBank/DDBJ databases">
        <title>ChiBAC.</title>
        <authorList>
            <person name="Zenner C."/>
            <person name="Hitch T.C.A."/>
            <person name="Clavel T."/>
        </authorList>
    </citation>
    <scope>NUCLEOTIDE SEQUENCE</scope>
    <source>
        <strain evidence="10">DSM 107454</strain>
    </source>
</reference>
<evidence type="ECO:0000313" key="11">
    <source>
        <dbReference type="Proteomes" id="UP000806542"/>
    </source>
</evidence>
<keyword evidence="11" id="KW-1185">Reference proteome</keyword>
<evidence type="ECO:0000256" key="5">
    <source>
        <dbReference type="ARBA" id="ARBA00022989"/>
    </source>
</evidence>
<feature type="transmembrane region" description="Helical" evidence="9">
    <location>
        <begin position="430"/>
        <end position="455"/>
    </location>
</feature>
<dbReference type="PANTHER" id="PTHR11629:SF63">
    <property type="entry name" value="V-TYPE PROTON ATPASE SUBUNIT A"/>
    <property type="match status" value="1"/>
</dbReference>
<organism evidence="10 11">
    <name type="scientific">Ructibacterium gallinarum</name>
    <dbReference type="NCBI Taxonomy" id="2779355"/>
    <lineage>
        <taxon>Bacteria</taxon>
        <taxon>Bacillati</taxon>
        <taxon>Bacillota</taxon>
        <taxon>Clostridia</taxon>
        <taxon>Eubacteriales</taxon>
        <taxon>Oscillospiraceae</taxon>
        <taxon>Ructibacterium</taxon>
    </lineage>
</organism>
<feature type="transmembrane region" description="Helical" evidence="9">
    <location>
        <begin position="348"/>
        <end position="377"/>
    </location>
</feature>
<evidence type="ECO:0008006" key="12">
    <source>
        <dbReference type="Google" id="ProtNLM"/>
    </source>
</evidence>
<proteinExistence type="inferred from homology"/>
<evidence type="ECO:0000256" key="9">
    <source>
        <dbReference type="SAM" id="Phobius"/>
    </source>
</evidence>
<feature type="coiled-coil region" evidence="8">
    <location>
        <begin position="217"/>
        <end position="244"/>
    </location>
</feature>
<feature type="transmembrane region" description="Helical" evidence="9">
    <location>
        <begin position="586"/>
        <end position="610"/>
    </location>
</feature>
<evidence type="ECO:0000256" key="3">
    <source>
        <dbReference type="ARBA" id="ARBA00022448"/>
    </source>
</evidence>
<keyword evidence="3" id="KW-0813">Transport</keyword>
<keyword evidence="4 9" id="KW-0812">Transmembrane</keyword>
<dbReference type="Proteomes" id="UP000806542">
    <property type="component" value="Unassembled WGS sequence"/>
</dbReference>
<dbReference type="GO" id="GO:0016471">
    <property type="term" value="C:vacuolar proton-transporting V-type ATPase complex"/>
    <property type="evidence" value="ECO:0007669"/>
    <property type="project" value="TreeGrafter"/>
</dbReference>
<feature type="transmembrane region" description="Helical" evidence="9">
    <location>
        <begin position="557"/>
        <end position="579"/>
    </location>
</feature>
<dbReference type="GO" id="GO:0051117">
    <property type="term" value="F:ATPase binding"/>
    <property type="evidence" value="ECO:0007669"/>
    <property type="project" value="TreeGrafter"/>
</dbReference>